<evidence type="ECO:0000256" key="2">
    <source>
        <dbReference type="ARBA" id="ARBA00023125"/>
    </source>
</evidence>
<reference evidence="7" key="1">
    <citation type="submission" date="2016-10" db="EMBL/GenBank/DDBJ databases">
        <authorList>
            <person name="Varghese N."/>
            <person name="Submissions S."/>
        </authorList>
    </citation>
    <scope>NUCLEOTIDE SEQUENCE [LARGE SCALE GENOMIC DNA]</scope>
    <source>
        <strain evidence="7">CGMCC 1.10783</strain>
    </source>
</reference>
<evidence type="ECO:0000256" key="3">
    <source>
        <dbReference type="ARBA" id="ARBA00023163"/>
    </source>
</evidence>
<dbReference type="STRING" id="1045773.SAMN05216555_12014"/>
<dbReference type="PANTHER" id="PTHR33204">
    <property type="entry name" value="TRANSCRIPTIONAL REGULATOR, MARR FAMILY"/>
    <property type="match status" value="1"/>
</dbReference>
<dbReference type="GO" id="GO:0003677">
    <property type="term" value="F:DNA binding"/>
    <property type="evidence" value="ECO:0007669"/>
    <property type="project" value="UniProtKB-KW"/>
</dbReference>
<keyword evidence="1" id="KW-0805">Transcription regulation</keyword>
<name>A0A1G8XPZ0_9MICC</name>
<dbReference type="Proteomes" id="UP000182130">
    <property type="component" value="Unassembled WGS sequence"/>
</dbReference>
<keyword evidence="3" id="KW-0804">Transcription</keyword>
<keyword evidence="2" id="KW-0238">DNA-binding</keyword>
<feature type="compositionally biased region" description="Low complexity" evidence="4">
    <location>
        <begin position="204"/>
        <end position="214"/>
    </location>
</feature>
<keyword evidence="7" id="KW-1185">Reference proteome</keyword>
<accession>A0A1G8XPZ0</accession>
<feature type="region of interest" description="Disordered" evidence="4">
    <location>
        <begin position="204"/>
        <end position="226"/>
    </location>
</feature>
<evidence type="ECO:0000313" key="6">
    <source>
        <dbReference type="EMBL" id="SDJ92244.1"/>
    </source>
</evidence>
<protein>
    <submittedName>
        <fullName evidence="6">Transcriptional regulator, HxlR family</fullName>
    </submittedName>
</protein>
<dbReference type="Pfam" id="PF01638">
    <property type="entry name" value="HxlR"/>
    <property type="match status" value="1"/>
</dbReference>
<organism evidence="6 7">
    <name type="scientific">Arthrobacter cupressi</name>
    <dbReference type="NCBI Taxonomy" id="1045773"/>
    <lineage>
        <taxon>Bacteria</taxon>
        <taxon>Bacillati</taxon>
        <taxon>Actinomycetota</taxon>
        <taxon>Actinomycetes</taxon>
        <taxon>Micrococcales</taxon>
        <taxon>Micrococcaceae</taxon>
        <taxon>Arthrobacter</taxon>
    </lineage>
</organism>
<dbReference type="InterPro" id="IPR036388">
    <property type="entry name" value="WH-like_DNA-bd_sf"/>
</dbReference>
<dbReference type="PROSITE" id="PS51118">
    <property type="entry name" value="HTH_HXLR"/>
    <property type="match status" value="1"/>
</dbReference>
<feature type="compositionally biased region" description="Polar residues" evidence="4">
    <location>
        <begin position="215"/>
        <end position="226"/>
    </location>
</feature>
<evidence type="ECO:0000256" key="1">
    <source>
        <dbReference type="ARBA" id="ARBA00023015"/>
    </source>
</evidence>
<evidence type="ECO:0000259" key="5">
    <source>
        <dbReference type="PROSITE" id="PS51118"/>
    </source>
</evidence>
<dbReference type="EMBL" id="FNEI01000020">
    <property type="protein sequence ID" value="SDJ92244.1"/>
    <property type="molecule type" value="Genomic_DNA"/>
</dbReference>
<dbReference type="AlphaFoldDB" id="A0A1G8XPZ0"/>
<dbReference type="SUPFAM" id="SSF46785">
    <property type="entry name" value="Winged helix' DNA-binding domain"/>
    <property type="match status" value="1"/>
</dbReference>
<dbReference type="PANTHER" id="PTHR33204:SF18">
    <property type="entry name" value="TRANSCRIPTIONAL REGULATORY PROTEIN"/>
    <property type="match status" value="1"/>
</dbReference>
<gene>
    <name evidence="6" type="ORF">SAMN05216555_12014</name>
</gene>
<sequence>MKPWCISRTSTGNRPDTGVLCAGLGVLAFLKQANYDRAMPLRSDWSARTCSLARGLDVLGDPWGSLVLREVFFGNGRFDAIKQRLEIADTVLSKRLGWLLEAGLLAQRPYQDGNRTRQEYVLTPKGEDSLPVLNAIIIWAEKHLDAPNEVSHVRVIHTDCGRTTSSADTCSHCGVPLSAANTSWHSLKRSEQPLPLAVAPVEMAAAATSAEPAPDNSSTTETEIPA</sequence>
<evidence type="ECO:0000313" key="7">
    <source>
        <dbReference type="Proteomes" id="UP000182130"/>
    </source>
</evidence>
<proteinExistence type="predicted"/>
<evidence type="ECO:0000256" key="4">
    <source>
        <dbReference type="SAM" id="MobiDB-lite"/>
    </source>
</evidence>
<feature type="domain" description="HTH hxlR-type" evidence="5">
    <location>
        <begin position="50"/>
        <end position="148"/>
    </location>
</feature>
<dbReference type="InterPro" id="IPR002577">
    <property type="entry name" value="HTH_HxlR"/>
</dbReference>
<dbReference type="InterPro" id="IPR036390">
    <property type="entry name" value="WH_DNA-bd_sf"/>
</dbReference>
<dbReference type="Gene3D" id="1.10.10.10">
    <property type="entry name" value="Winged helix-like DNA-binding domain superfamily/Winged helix DNA-binding domain"/>
    <property type="match status" value="1"/>
</dbReference>